<keyword evidence="2" id="KW-1185">Reference proteome</keyword>
<accession>A0ABU9K3H9</accession>
<reference evidence="1 2" key="1">
    <citation type="submission" date="2024-03" db="EMBL/GenBank/DDBJ databases">
        <title>Bacilli Hybrid Assemblies.</title>
        <authorList>
            <person name="Kovac J."/>
        </authorList>
    </citation>
    <scope>NUCLEOTIDE SEQUENCE [LARGE SCALE GENOMIC DNA]</scope>
    <source>
        <strain evidence="1 2">FSL M8-0022</strain>
    </source>
</reference>
<organism evidence="1 2">
    <name type="scientific">Caldifermentibacillus hisashii</name>
    <dbReference type="NCBI Taxonomy" id="996558"/>
    <lineage>
        <taxon>Bacteria</taxon>
        <taxon>Bacillati</taxon>
        <taxon>Bacillota</taxon>
        <taxon>Bacilli</taxon>
        <taxon>Bacillales</taxon>
        <taxon>Bacillaceae</taxon>
        <taxon>Caldifermentibacillus</taxon>
    </lineage>
</organism>
<name>A0ABU9K3H9_9BACI</name>
<dbReference type="RefSeq" id="WP_342020996.1">
    <property type="nucleotide sequence ID" value="NZ_JBBYAK010000002.1"/>
</dbReference>
<comment type="caution">
    <text evidence="1">The sequence shown here is derived from an EMBL/GenBank/DDBJ whole genome shotgun (WGS) entry which is preliminary data.</text>
</comment>
<evidence type="ECO:0000313" key="1">
    <source>
        <dbReference type="EMBL" id="MEL3959358.1"/>
    </source>
</evidence>
<sequence>MIEIKGLEDARKEFNNWQGAAVIFVDFEDMTAWCHVSEIPVYHDDSIIVVAGKDNLYERNNRVGKERLDNIVEIVYKKYKEGWPKEKLEEPMYYSTDEAKILCF</sequence>
<evidence type="ECO:0000313" key="2">
    <source>
        <dbReference type="Proteomes" id="UP001459714"/>
    </source>
</evidence>
<gene>
    <name evidence="1" type="ORF">NST17_19585</name>
</gene>
<proteinExistence type="predicted"/>
<dbReference type="Proteomes" id="UP001459714">
    <property type="component" value="Unassembled WGS sequence"/>
</dbReference>
<dbReference type="EMBL" id="JBBYAK010000002">
    <property type="protein sequence ID" value="MEL3959358.1"/>
    <property type="molecule type" value="Genomic_DNA"/>
</dbReference>
<protein>
    <submittedName>
        <fullName evidence="1">Uncharacterized protein</fullName>
    </submittedName>
</protein>